<proteinExistence type="predicted"/>
<feature type="domain" description="Protein-glutamine gamma-glutamyltransferase-like C-terminal" evidence="3">
    <location>
        <begin position="141"/>
        <end position="210"/>
    </location>
</feature>
<keyword evidence="2" id="KW-1133">Transmembrane helix</keyword>
<protein>
    <submittedName>
        <fullName evidence="4">DUF4129 domain-containing protein</fullName>
    </submittedName>
</protein>
<accession>A0ABP8ZYY6</accession>
<evidence type="ECO:0000313" key="5">
    <source>
        <dbReference type="Proteomes" id="UP001501147"/>
    </source>
</evidence>
<dbReference type="RefSeq" id="WP_425588655.1">
    <property type="nucleotide sequence ID" value="NZ_BAABJV010000002.1"/>
</dbReference>
<dbReference type="Pfam" id="PF13559">
    <property type="entry name" value="DUF4129"/>
    <property type="match status" value="1"/>
</dbReference>
<comment type="caution">
    <text evidence="4">The sequence shown here is derived from an EMBL/GenBank/DDBJ whole genome shotgun (WGS) entry which is preliminary data.</text>
</comment>
<evidence type="ECO:0000256" key="1">
    <source>
        <dbReference type="SAM" id="MobiDB-lite"/>
    </source>
</evidence>
<feature type="region of interest" description="Disordered" evidence="1">
    <location>
        <begin position="1"/>
        <end position="26"/>
    </location>
</feature>
<dbReference type="Proteomes" id="UP001501147">
    <property type="component" value="Unassembled WGS sequence"/>
</dbReference>
<evidence type="ECO:0000259" key="3">
    <source>
        <dbReference type="Pfam" id="PF13559"/>
    </source>
</evidence>
<feature type="transmembrane region" description="Helical" evidence="2">
    <location>
        <begin position="74"/>
        <end position="95"/>
    </location>
</feature>
<keyword evidence="2" id="KW-0812">Transmembrane</keyword>
<reference evidence="5" key="1">
    <citation type="journal article" date="2019" name="Int. J. Syst. Evol. Microbiol.">
        <title>The Global Catalogue of Microorganisms (GCM) 10K type strain sequencing project: providing services to taxonomists for standard genome sequencing and annotation.</title>
        <authorList>
            <consortium name="The Broad Institute Genomics Platform"/>
            <consortium name="The Broad Institute Genome Sequencing Center for Infectious Disease"/>
            <person name="Wu L."/>
            <person name="Ma J."/>
        </authorList>
    </citation>
    <scope>NUCLEOTIDE SEQUENCE [LARGE SCALE GENOMIC DNA]</scope>
    <source>
        <strain evidence="5">JCM 18324</strain>
    </source>
</reference>
<keyword evidence="5" id="KW-1185">Reference proteome</keyword>
<dbReference type="InterPro" id="IPR025403">
    <property type="entry name" value="TgpA-like_C"/>
</dbReference>
<keyword evidence="2" id="KW-0472">Membrane</keyword>
<dbReference type="EMBL" id="BAABJV010000002">
    <property type="protein sequence ID" value="GAA4770172.1"/>
    <property type="molecule type" value="Genomic_DNA"/>
</dbReference>
<evidence type="ECO:0000313" key="4">
    <source>
        <dbReference type="EMBL" id="GAA4770172.1"/>
    </source>
</evidence>
<sequence>MSGTGGPAAAIPLTGARDGTPVDVPRVPAREAAERELSDPVYREHEPNLLERALDAFLNWVGELFDGLSGSGPGGVVGLVLFAVVLGFFLTALWWRMGSPRRTATPSDMLFDEGPRSAAQYRASAEEHAAAERWNQALQDRMRALVRSLEERAMLTARPGRTADEAAAEAGGALPDHAGELRSAARAFDDVTYGGRSADRGMYERLRSLDTAVERTRPRWETDQEASV</sequence>
<gene>
    <name evidence="4" type="ORF">GCM10023329_16530</name>
</gene>
<organism evidence="4 5">
    <name type="scientific">Streptomyces sanyensis</name>
    <dbReference type="NCBI Taxonomy" id="568869"/>
    <lineage>
        <taxon>Bacteria</taxon>
        <taxon>Bacillati</taxon>
        <taxon>Actinomycetota</taxon>
        <taxon>Actinomycetes</taxon>
        <taxon>Kitasatosporales</taxon>
        <taxon>Streptomycetaceae</taxon>
        <taxon>Streptomyces</taxon>
    </lineage>
</organism>
<evidence type="ECO:0000256" key="2">
    <source>
        <dbReference type="SAM" id="Phobius"/>
    </source>
</evidence>
<name>A0ABP8ZYY6_9ACTN</name>